<dbReference type="PROSITE" id="PS50111">
    <property type="entry name" value="CHEMOTAXIS_TRANSDUC_2"/>
    <property type="match status" value="1"/>
</dbReference>
<evidence type="ECO:0000259" key="9">
    <source>
        <dbReference type="PROSITE" id="PS50111"/>
    </source>
</evidence>
<comment type="caution">
    <text evidence="11">The sequence shown here is derived from an EMBL/GenBank/DDBJ whole genome shotgun (WGS) entry which is preliminary data.</text>
</comment>
<evidence type="ECO:0000313" key="11">
    <source>
        <dbReference type="EMBL" id="RKD24231.1"/>
    </source>
</evidence>
<dbReference type="GO" id="GO:0006935">
    <property type="term" value="P:chemotaxis"/>
    <property type="evidence" value="ECO:0007669"/>
    <property type="project" value="InterPro"/>
</dbReference>
<accession>A0A419SJM1</accession>
<dbReference type="EMBL" id="MCHY01000008">
    <property type="protein sequence ID" value="RKD24231.1"/>
    <property type="molecule type" value="Genomic_DNA"/>
</dbReference>
<keyword evidence="3 8" id="KW-0472">Membrane</keyword>
<evidence type="ECO:0000313" key="12">
    <source>
        <dbReference type="Proteomes" id="UP000284219"/>
    </source>
</evidence>
<dbReference type="GO" id="GO:0007165">
    <property type="term" value="P:signal transduction"/>
    <property type="evidence" value="ECO:0007669"/>
    <property type="project" value="UniProtKB-KW"/>
</dbReference>
<evidence type="ECO:0000256" key="4">
    <source>
        <dbReference type="ARBA" id="ARBA00023224"/>
    </source>
</evidence>
<dbReference type="InterPro" id="IPR024478">
    <property type="entry name" value="HlyB_4HB_MCP"/>
</dbReference>
<dbReference type="InterPro" id="IPR004090">
    <property type="entry name" value="Chemotax_Me-accpt_rcpt"/>
</dbReference>
<evidence type="ECO:0008006" key="13">
    <source>
        <dbReference type="Google" id="ProtNLM"/>
    </source>
</evidence>
<evidence type="ECO:0000256" key="6">
    <source>
        <dbReference type="PROSITE-ProRule" id="PRU00284"/>
    </source>
</evidence>
<gene>
    <name evidence="11" type="ORF">BEP19_07445</name>
</gene>
<dbReference type="Gene3D" id="1.10.287.950">
    <property type="entry name" value="Methyl-accepting chemotaxis protein"/>
    <property type="match status" value="1"/>
</dbReference>
<dbReference type="SMART" id="SM00283">
    <property type="entry name" value="MA"/>
    <property type="match status" value="1"/>
</dbReference>
<dbReference type="SUPFAM" id="SSF58104">
    <property type="entry name" value="Methyl-accepting chemotaxis protein (MCP) signaling domain"/>
    <property type="match status" value="1"/>
</dbReference>
<dbReference type="Gene3D" id="6.10.340.10">
    <property type="match status" value="1"/>
</dbReference>
<organism evidence="11 12">
    <name type="scientific">Ammoniphilus oxalaticus</name>
    <dbReference type="NCBI Taxonomy" id="66863"/>
    <lineage>
        <taxon>Bacteria</taxon>
        <taxon>Bacillati</taxon>
        <taxon>Bacillota</taxon>
        <taxon>Bacilli</taxon>
        <taxon>Bacillales</taxon>
        <taxon>Paenibacillaceae</taxon>
        <taxon>Aneurinibacillus group</taxon>
        <taxon>Ammoniphilus</taxon>
    </lineage>
</organism>
<evidence type="ECO:0000256" key="8">
    <source>
        <dbReference type="SAM" id="Phobius"/>
    </source>
</evidence>
<dbReference type="InterPro" id="IPR004089">
    <property type="entry name" value="MCPsignal_dom"/>
</dbReference>
<reference evidence="11 12" key="1">
    <citation type="submission" date="2016-08" db="EMBL/GenBank/DDBJ databases">
        <title>Novel Firmicute Genomes.</title>
        <authorList>
            <person name="Poppleton D.I."/>
            <person name="Gribaldo S."/>
        </authorList>
    </citation>
    <scope>NUCLEOTIDE SEQUENCE [LARGE SCALE GENOMIC DNA]</scope>
    <source>
        <strain evidence="11 12">RAOx-1</strain>
    </source>
</reference>
<sequence>MGRIFQFKSIRTKMLFGFSLVLLLTTFLGVFNFLATSNGNKQTKTIVQVDMPILSTADDLAFNTAEMLANVRGYVLSGGDSSYTNLFNGYIEESKQYRETMQTLTDSVEILQLVDRKSEWESSLVERVIDEYQKGNTEMAIENLAEMTVFSREIKNGFKDISIEQGARLIERADLIVDNGEETLVLGVVVSILVVIIGIGAAFVTSHSISNPIQTLIERMQVIAEGDLSKEPLETKAIDEIGQLYQTTNDMNYRMRDLLSEINRVSETVSNQSVELTQAASEVMAASEQIAVTMQELASGSETQADHSSELSELTDVFTAKVEEANANGLDVQQSSNDVLKMTHEGYQLMEASTKQMNLVDEIVRDAVEKVRSLDKQSERISELVSVIHQIANQTNLLALNAAIEAARAGEQGRGFAVVADEVRKLAEGVSVSVTDITEIVQSIQQETHSVTESLQTGYEQVEQGARHMMSTGKTFGEITEAVEHVVQNIDVVTTNLSDITKDSQEMNRSIQEIAAISEESAAGIEQTSASSQQTSSSMEEVTSSSSQLARLSEELNELARRFKI</sequence>
<feature type="domain" description="Methyl-accepting transducer" evidence="9">
    <location>
        <begin position="279"/>
        <end position="529"/>
    </location>
</feature>
<dbReference type="SMART" id="SM00304">
    <property type="entry name" value="HAMP"/>
    <property type="match status" value="1"/>
</dbReference>
<dbReference type="RefSeq" id="WP_120189496.1">
    <property type="nucleotide sequence ID" value="NZ_MCHY01000008.1"/>
</dbReference>
<dbReference type="PROSITE" id="PS50885">
    <property type="entry name" value="HAMP"/>
    <property type="match status" value="1"/>
</dbReference>
<dbReference type="GO" id="GO:0004888">
    <property type="term" value="F:transmembrane signaling receptor activity"/>
    <property type="evidence" value="ECO:0007669"/>
    <property type="project" value="InterPro"/>
</dbReference>
<feature type="compositionally biased region" description="Low complexity" evidence="7">
    <location>
        <begin position="520"/>
        <end position="548"/>
    </location>
</feature>
<comment type="subcellular location">
    <subcellularLocation>
        <location evidence="1">Cell membrane</location>
    </subcellularLocation>
</comment>
<dbReference type="PRINTS" id="PR00260">
    <property type="entry name" value="CHEMTRNSDUCR"/>
</dbReference>
<keyword evidence="8" id="KW-0812">Transmembrane</keyword>
<feature type="domain" description="HAMP" evidence="10">
    <location>
        <begin position="207"/>
        <end position="260"/>
    </location>
</feature>
<feature type="transmembrane region" description="Helical" evidence="8">
    <location>
        <begin position="184"/>
        <end position="204"/>
    </location>
</feature>
<keyword evidence="2" id="KW-1003">Cell membrane</keyword>
<dbReference type="Pfam" id="PF00015">
    <property type="entry name" value="MCPsignal"/>
    <property type="match status" value="1"/>
</dbReference>
<protein>
    <recommendedName>
        <fullName evidence="13">Chemotaxis protein</fullName>
    </recommendedName>
</protein>
<evidence type="ECO:0000256" key="1">
    <source>
        <dbReference type="ARBA" id="ARBA00004236"/>
    </source>
</evidence>
<evidence type="ECO:0000256" key="2">
    <source>
        <dbReference type="ARBA" id="ARBA00022475"/>
    </source>
</evidence>
<dbReference type="GO" id="GO:0005886">
    <property type="term" value="C:plasma membrane"/>
    <property type="evidence" value="ECO:0007669"/>
    <property type="project" value="UniProtKB-SubCell"/>
</dbReference>
<evidence type="ECO:0000259" key="10">
    <source>
        <dbReference type="PROSITE" id="PS50885"/>
    </source>
</evidence>
<evidence type="ECO:0000256" key="3">
    <source>
        <dbReference type="ARBA" id="ARBA00023136"/>
    </source>
</evidence>
<dbReference type="CDD" id="cd06225">
    <property type="entry name" value="HAMP"/>
    <property type="match status" value="1"/>
</dbReference>
<comment type="similarity">
    <text evidence="5">Belongs to the methyl-accepting chemotaxis (MCP) protein family.</text>
</comment>
<evidence type="ECO:0000256" key="5">
    <source>
        <dbReference type="ARBA" id="ARBA00029447"/>
    </source>
</evidence>
<keyword evidence="4 6" id="KW-0807">Transducer</keyword>
<feature type="region of interest" description="Disordered" evidence="7">
    <location>
        <begin position="520"/>
        <end position="550"/>
    </location>
</feature>
<dbReference type="AlphaFoldDB" id="A0A419SJM1"/>
<keyword evidence="8" id="KW-1133">Transmembrane helix</keyword>
<dbReference type="Pfam" id="PF00672">
    <property type="entry name" value="HAMP"/>
    <property type="match status" value="1"/>
</dbReference>
<dbReference type="PANTHER" id="PTHR32089:SF112">
    <property type="entry name" value="LYSOZYME-LIKE PROTEIN-RELATED"/>
    <property type="match status" value="1"/>
</dbReference>
<name>A0A419SJM1_9BACL</name>
<dbReference type="Proteomes" id="UP000284219">
    <property type="component" value="Unassembled WGS sequence"/>
</dbReference>
<dbReference type="PANTHER" id="PTHR32089">
    <property type="entry name" value="METHYL-ACCEPTING CHEMOTAXIS PROTEIN MCPB"/>
    <property type="match status" value="1"/>
</dbReference>
<dbReference type="OrthoDB" id="107771at2"/>
<proteinExistence type="inferred from homology"/>
<dbReference type="Pfam" id="PF12729">
    <property type="entry name" value="4HB_MCP_1"/>
    <property type="match status" value="1"/>
</dbReference>
<evidence type="ECO:0000256" key="7">
    <source>
        <dbReference type="SAM" id="MobiDB-lite"/>
    </source>
</evidence>
<dbReference type="CDD" id="cd11386">
    <property type="entry name" value="MCP_signal"/>
    <property type="match status" value="1"/>
</dbReference>
<keyword evidence="12" id="KW-1185">Reference proteome</keyword>
<dbReference type="InterPro" id="IPR003660">
    <property type="entry name" value="HAMP_dom"/>
</dbReference>